<dbReference type="EMBL" id="HE601197">
    <property type="protein sequence ID" value="CAP28463.2"/>
    <property type="molecule type" value="Genomic_DNA"/>
</dbReference>
<protein>
    <submittedName>
        <fullName evidence="3">Protein CBR-SRX-116</fullName>
    </submittedName>
</protein>
<accession>A8X752</accession>
<dbReference type="Proteomes" id="UP000008549">
    <property type="component" value="Unassembled WGS sequence"/>
</dbReference>
<feature type="transmembrane region" description="Helical" evidence="1">
    <location>
        <begin position="488"/>
        <end position="510"/>
    </location>
</feature>
<keyword evidence="4" id="KW-1185">Reference proteome</keyword>
<dbReference type="WormBase" id="CBG08552">
    <property type="protein sequence ID" value="CBP47823"/>
    <property type="gene ID" value="WBGene00030318"/>
    <property type="gene designation" value="Cbr-srx-116"/>
</dbReference>
<proteinExistence type="predicted"/>
<feature type="transmembrane region" description="Helical" evidence="1">
    <location>
        <begin position="182"/>
        <end position="208"/>
    </location>
</feature>
<feature type="transmembrane region" description="Helical" evidence="1">
    <location>
        <begin position="631"/>
        <end position="650"/>
    </location>
</feature>
<keyword evidence="1" id="KW-0472">Membrane</keyword>
<dbReference type="InParanoid" id="A8X752"/>
<reference evidence="3 4" key="1">
    <citation type="journal article" date="2003" name="PLoS Biol.">
        <title>The genome sequence of Caenorhabditis briggsae: a platform for comparative genomics.</title>
        <authorList>
            <person name="Stein L.D."/>
            <person name="Bao Z."/>
            <person name="Blasiar D."/>
            <person name="Blumenthal T."/>
            <person name="Brent M.R."/>
            <person name="Chen N."/>
            <person name="Chinwalla A."/>
            <person name="Clarke L."/>
            <person name="Clee C."/>
            <person name="Coghlan A."/>
            <person name="Coulson A."/>
            <person name="D'Eustachio P."/>
            <person name="Fitch D.H."/>
            <person name="Fulton L.A."/>
            <person name="Fulton R.E."/>
            <person name="Griffiths-Jones S."/>
            <person name="Harris T.W."/>
            <person name="Hillier L.W."/>
            <person name="Kamath R."/>
            <person name="Kuwabara P.E."/>
            <person name="Mardis E.R."/>
            <person name="Marra M.A."/>
            <person name="Miner T.L."/>
            <person name="Minx P."/>
            <person name="Mullikin J.C."/>
            <person name="Plumb R.W."/>
            <person name="Rogers J."/>
            <person name="Schein J.E."/>
            <person name="Sohrmann M."/>
            <person name="Spieth J."/>
            <person name="Stajich J.E."/>
            <person name="Wei C."/>
            <person name="Willey D."/>
            <person name="Wilson R.K."/>
            <person name="Durbin R."/>
            <person name="Waterston R.H."/>
        </authorList>
    </citation>
    <scope>NUCLEOTIDE SEQUENCE [LARGE SCALE GENOMIC DNA]</scope>
    <source>
        <strain evidence="3 4">AF16</strain>
    </source>
</reference>
<feature type="transmembrane region" description="Helical" evidence="1">
    <location>
        <begin position="252"/>
        <end position="272"/>
    </location>
</feature>
<feature type="transmembrane region" description="Helical" evidence="1">
    <location>
        <begin position="448"/>
        <end position="468"/>
    </location>
</feature>
<dbReference type="HOGENOM" id="CLU_401280_0_0_1"/>
<name>A8X752_CAEBR</name>
<dbReference type="InterPro" id="IPR019422">
    <property type="entry name" value="7TM_GPCR_serpentine_rcpt_Srh"/>
</dbReference>
<evidence type="ECO:0000259" key="2">
    <source>
        <dbReference type="Pfam" id="PF10328"/>
    </source>
</evidence>
<feature type="transmembrane region" description="Helical" evidence="1">
    <location>
        <begin position="51"/>
        <end position="72"/>
    </location>
</feature>
<dbReference type="PANTHER" id="PTHR47754:SF2">
    <property type="entry name" value="7TM GPCR SERPENTINE RECEPTOR CLASS X (SRX) DOMAIN-CONTAINING PROTEIN"/>
    <property type="match status" value="1"/>
</dbReference>
<dbReference type="AlphaFoldDB" id="A8X752"/>
<dbReference type="PANTHER" id="PTHR47754">
    <property type="entry name" value="SERPENTINE RECEPTOR, CLASS X-RELATED"/>
    <property type="match status" value="1"/>
</dbReference>
<evidence type="ECO:0000313" key="3">
    <source>
        <dbReference type="EMBL" id="CAP28463.2"/>
    </source>
</evidence>
<feature type="transmembrane region" description="Helical" evidence="1">
    <location>
        <begin position="137"/>
        <end position="162"/>
    </location>
</feature>
<dbReference type="Pfam" id="PF10328">
    <property type="entry name" value="7TM_GPCR_Srx"/>
    <property type="match status" value="1"/>
</dbReference>
<feature type="transmembrane region" description="Helical" evidence="1">
    <location>
        <begin position="92"/>
        <end position="112"/>
    </location>
</feature>
<evidence type="ECO:0000313" key="5">
    <source>
        <dbReference type="WormBase" id="CBG08552"/>
    </source>
</evidence>
<feature type="transmembrane region" description="Helical" evidence="1">
    <location>
        <begin position="20"/>
        <end position="44"/>
    </location>
</feature>
<sequence>MGFFDELFSLKSNETLRVVAAISLTIVSILGAVFNLIVLFSIIFRVSKKDGFLKICCLKSFGNGIVCVGYLVWPVPVTFLNSLFLPHMFDAFMGQLVGWFAWCIGPLSQVLLTSNRISAVFFPQLYNRYYRFTPSNIGIIVCLLVAFLFFAAFFPEGCHYLYNLEYIGWLPEDSLCTTVRRYIFLVSMFLIVVFTTACGVVLFLKLIADSQSRSMTDAQSTKRRQKHRKVLYQTLVQNSLILADTLNTTVTYKLFTLLLLQFLTLSFSMVFIRMLEGLIMLTMNERINSGAKLLFGLKKPGENHGVNIGHTMMRTSRLPRFKHHSLIINFYQLFMELQIDESLYQYYYYTYPTCPKDERLFSKWQTLAVSSHILLIPFLPLYVFTGYVILKKTPKIMGSMKWAMLNLHLWASFVDILLCSLITPYFFFPSFSGFPIGLFQVFGVPIAFQVYLGMTSVFLQMFSVVLLFENRCHSLIAHRLSDHKWKRILFHLVNGIIAVFYMIPVCLNIPEQSVAKLNELTKIPCPTEEYFTGPTFVFLTSSFWQRYLVIATAIVASLMFTELLIFTFLCAHCLYFAMNHISSILTVRLQKSFFVGSLIQVLIPFVFYSIPSLIIAITISMEYYNQVLNNVFVLVMSFHGFAATIALLIIHRPYRTYVMSHFSNKNPQSFGTSANHSKSLKMVSRS</sequence>
<gene>
    <name evidence="5" type="primary">srx-116</name>
    <name evidence="3" type="synonym">Cbr-srx-116</name>
    <name evidence="5" type="ORF">CBG08552</name>
    <name evidence="3" type="ORF">CBG_08552</name>
</gene>
<dbReference type="InterPro" id="IPR019430">
    <property type="entry name" value="7TM_GPCR_serpentine_rcpt_Srx"/>
</dbReference>
<evidence type="ECO:0000256" key="1">
    <source>
        <dbReference type="SAM" id="Phobius"/>
    </source>
</evidence>
<keyword evidence="1" id="KW-0812">Transmembrane</keyword>
<dbReference type="SUPFAM" id="SSF81321">
    <property type="entry name" value="Family A G protein-coupled receptor-like"/>
    <property type="match status" value="1"/>
</dbReference>
<dbReference type="eggNOG" id="ENOG502THBJ">
    <property type="taxonomic scope" value="Eukaryota"/>
</dbReference>
<reference evidence="3 4" key="2">
    <citation type="journal article" date="2011" name="PLoS Genet.">
        <title>Caenorhabditis briggsae recombinant inbred line genotypes reveal inter-strain incompatibility and the evolution of recombination.</title>
        <authorList>
            <person name="Ross J.A."/>
            <person name="Koboldt D.C."/>
            <person name="Staisch J.E."/>
            <person name="Chamberlin H.M."/>
            <person name="Gupta B.P."/>
            <person name="Miller R.D."/>
            <person name="Baird S.E."/>
            <person name="Haag E.S."/>
        </authorList>
    </citation>
    <scope>NUCLEOTIDE SEQUENCE [LARGE SCALE GENOMIC DNA]</scope>
    <source>
        <strain evidence="3 4">AF16</strain>
    </source>
</reference>
<feature type="transmembrane region" description="Helical" evidence="1">
    <location>
        <begin position="598"/>
        <end position="619"/>
    </location>
</feature>
<keyword evidence="1" id="KW-1133">Transmembrane helix</keyword>
<organism evidence="3 4">
    <name type="scientific">Caenorhabditis briggsae</name>
    <dbReference type="NCBI Taxonomy" id="6238"/>
    <lineage>
        <taxon>Eukaryota</taxon>
        <taxon>Metazoa</taxon>
        <taxon>Ecdysozoa</taxon>
        <taxon>Nematoda</taxon>
        <taxon>Chromadorea</taxon>
        <taxon>Rhabditida</taxon>
        <taxon>Rhabditina</taxon>
        <taxon>Rhabditomorpha</taxon>
        <taxon>Rhabditoidea</taxon>
        <taxon>Rhabditidae</taxon>
        <taxon>Peloderinae</taxon>
        <taxon>Caenorhabditis</taxon>
    </lineage>
</organism>
<feature type="transmembrane region" description="Helical" evidence="1">
    <location>
        <begin position="547"/>
        <end position="577"/>
    </location>
</feature>
<feature type="transmembrane region" description="Helical" evidence="1">
    <location>
        <begin position="402"/>
        <end position="428"/>
    </location>
</feature>
<dbReference type="Gene3D" id="1.20.1070.10">
    <property type="entry name" value="Rhodopsin 7-helix transmembrane proteins"/>
    <property type="match status" value="1"/>
</dbReference>
<feature type="domain" description="7TM GPCR serpentine receptor class x (Srx)" evidence="2">
    <location>
        <begin position="26"/>
        <end position="284"/>
    </location>
</feature>
<dbReference type="STRING" id="6238.A8X752"/>
<evidence type="ECO:0000313" key="4">
    <source>
        <dbReference type="Proteomes" id="UP000008549"/>
    </source>
</evidence>
<dbReference type="Pfam" id="PF10318">
    <property type="entry name" value="7TM_GPCR_Srh"/>
    <property type="match status" value="1"/>
</dbReference>
<feature type="transmembrane region" description="Helical" evidence="1">
    <location>
        <begin position="367"/>
        <end position="390"/>
    </location>
</feature>